<dbReference type="EMBL" id="JMQA01000064">
    <property type="protein sequence ID" value="KFM83674.1"/>
    <property type="molecule type" value="Genomic_DNA"/>
</dbReference>
<name>A0A090XFK9_PAEMA</name>
<dbReference type="InterPro" id="IPR018383">
    <property type="entry name" value="UPF0324_pro"/>
</dbReference>
<evidence type="ECO:0000256" key="4">
    <source>
        <dbReference type="ARBA" id="ARBA00022692"/>
    </source>
</evidence>
<protein>
    <recommendedName>
        <fullName evidence="11">Sulfate exporter family transporter</fullName>
    </recommendedName>
</protein>
<keyword evidence="5 8" id="KW-1133">Transmembrane helix</keyword>
<feature type="transmembrane region" description="Helical" evidence="8">
    <location>
        <begin position="128"/>
        <end position="146"/>
    </location>
</feature>
<dbReference type="PANTHER" id="PTHR30106:SF2">
    <property type="entry name" value="UPF0324 INNER MEMBRANE PROTEIN YEIH"/>
    <property type="match status" value="1"/>
</dbReference>
<feature type="transmembrane region" description="Helical" evidence="8">
    <location>
        <begin position="281"/>
        <end position="305"/>
    </location>
</feature>
<dbReference type="Pfam" id="PF03601">
    <property type="entry name" value="Cons_hypoth698"/>
    <property type="match status" value="1"/>
</dbReference>
<feature type="transmembrane region" description="Helical" evidence="8">
    <location>
        <begin position="41"/>
        <end position="61"/>
    </location>
</feature>
<comment type="subcellular location">
    <subcellularLocation>
        <location evidence="1">Cell membrane</location>
        <topology evidence="1">Multi-pass membrane protein</topology>
    </subcellularLocation>
</comment>
<feature type="transmembrane region" description="Helical" evidence="8">
    <location>
        <begin position="186"/>
        <end position="206"/>
    </location>
</feature>
<evidence type="ECO:0000256" key="1">
    <source>
        <dbReference type="ARBA" id="ARBA00004651"/>
    </source>
</evidence>
<keyword evidence="3" id="KW-1003">Cell membrane</keyword>
<feature type="transmembrane region" description="Helical" evidence="8">
    <location>
        <begin position="311"/>
        <end position="332"/>
    </location>
</feature>
<dbReference type="STRING" id="44252.DJ90_5212"/>
<comment type="similarity">
    <text evidence="2">Belongs to the UPF0324 family.</text>
</comment>
<keyword evidence="4 8" id="KW-0812">Transmembrane</keyword>
<feature type="transmembrane region" description="Helical" evidence="8">
    <location>
        <begin position="158"/>
        <end position="180"/>
    </location>
</feature>
<comment type="caution">
    <text evidence="9">The sequence shown here is derived from an EMBL/GenBank/DDBJ whole genome shotgun (WGS) entry which is preliminary data.</text>
</comment>
<sequence length="365" mass="38398">MTIRTDSGRRAAAKSRGLRRPPRGFAQTGKAAFAFAVRTRAGAWGSGIAFTLIIALLGYGLACLPGLDRAGQLACSILLAVLYRQLWGYPEKLRAGIRFSSQQLLRLAIILFGLKLNIGVVLQQGPGLLLRDAAVIVFSILATMLLAKWLKGDPSLSLLLGIGTGVCGAAAIAAVSPILQSKEEDTAIGAGIIALVGTLFAVAYTVIRPFLPLSGVDYGIWSGASLHELAHVALAAEPAGPDALAVALLAKLGRVLLLIPFSLLLMVWMKRTGKTGTDAKIAFPWFLLGFIAMSCLGSFLIGKYILIPQAVINGVSSLTTFLLAMAMAGLGLNVDLRQLRAKALRPLFAMLTASLLLSLLTLAAL</sequence>
<feature type="transmembrane region" description="Helical" evidence="8">
    <location>
        <begin position="344"/>
        <end position="364"/>
    </location>
</feature>
<reference evidence="9 10" key="1">
    <citation type="submission" date="2014-04" db="EMBL/GenBank/DDBJ databases">
        <authorList>
            <person name="Bishop-Lilly K.A."/>
            <person name="Broomall S.M."/>
            <person name="Chain P.S."/>
            <person name="Chertkov O."/>
            <person name="Coyne S.R."/>
            <person name="Daligault H.E."/>
            <person name="Davenport K.W."/>
            <person name="Erkkila T."/>
            <person name="Frey K.G."/>
            <person name="Gibbons H.S."/>
            <person name="Gu W."/>
            <person name="Jaissle J."/>
            <person name="Johnson S.L."/>
            <person name="Koroleva G.I."/>
            <person name="Ladner J.T."/>
            <person name="Lo C.-C."/>
            <person name="Minogue T.D."/>
            <person name="Munk C."/>
            <person name="Palacios G.F."/>
            <person name="Redden C.L."/>
            <person name="Rosenzweig C.N."/>
            <person name="Scholz M.B."/>
            <person name="Teshima H."/>
            <person name="Xu Y."/>
        </authorList>
    </citation>
    <scope>NUCLEOTIDE SEQUENCE [LARGE SCALE GENOMIC DNA]</scope>
    <source>
        <strain evidence="9 10">8244</strain>
    </source>
</reference>
<keyword evidence="6 8" id="KW-0472">Membrane</keyword>
<keyword evidence="10" id="KW-1185">Reference proteome</keyword>
<dbReference type="AlphaFoldDB" id="A0A090XFK9"/>
<dbReference type="HOGENOM" id="CLU_033541_1_1_9"/>
<organism evidence="9 10">
    <name type="scientific">Paenibacillus macerans</name>
    <name type="common">Bacillus macerans</name>
    <dbReference type="NCBI Taxonomy" id="44252"/>
    <lineage>
        <taxon>Bacteria</taxon>
        <taxon>Bacillati</taxon>
        <taxon>Bacillota</taxon>
        <taxon>Bacilli</taxon>
        <taxon>Bacillales</taxon>
        <taxon>Paenibacillaceae</taxon>
        <taxon>Paenibacillus</taxon>
    </lineage>
</organism>
<evidence type="ECO:0000256" key="7">
    <source>
        <dbReference type="SAM" id="MobiDB-lite"/>
    </source>
</evidence>
<feature type="transmembrane region" description="Helical" evidence="8">
    <location>
        <begin position="104"/>
        <end position="122"/>
    </location>
</feature>
<accession>A0A090XFK9</accession>
<evidence type="ECO:0008006" key="11">
    <source>
        <dbReference type="Google" id="ProtNLM"/>
    </source>
</evidence>
<feature type="transmembrane region" description="Helical" evidence="8">
    <location>
        <begin position="248"/>
        <end position="269"/>
    </location>
</feature>
<evidence type="ECO:0000256" key="8">
    <source>
        <dbReference type="SAM" id="Phobius"/>
    </source>
</evidence>
<dbReference type="Proteomes" id="UP000029278">
    <property type="component" value="Unassembled WGS sequence"/>
</dbReference>
<dbReference type="GO" id="GO:0005886">
    <property type="term" value="C:plasma membrane"/>
    <property type="evidence" value="ECO:0007669"/>
    <property type="project" value="UniProtKB-SubCell"/>
</dbReference>
<evidence type="ECO:0000256" key="5">
    <source>
        <dbReference type="ARBA" id="ARBA00022989"/>
    </source>
</evidence>
<feature type="region of interest" description="Disordered" evidence="7">
    <location>
        <begin position="1"/>
        <end position="24"/>
    </location>
</feature>
<gene>
    <name evidence="9" type="ORF">DJ90_5212</name>
</gene>
<dbReference type="PANTHER" id="PTHR30106">
    <property type="entry name" value="INNER MEMBRANE PROTEIN YEIH-RELATED"/>
    <property type="match status" value="1"/>
</dbReference>
<evidence type="ECO:0000256" key="2">
    <source>
        <dbReference type="ARBA" id="ARBA00007977"/>
    </source>
</evidence>
<feature type="compositionally biased region" description="Basic residues" evidence="7">
    <location>
        <begin position="11"/>
        <end position="22"/>
    </location>
</feature>
<dbReference type="PATRIC" id="fig|44252.3.peg.6667"/>
<proteinExistence type="inferred from homology"/>
<evidence type="ECO:0000313" key="9">
    <source>
        <dbReference type="EMBL" id="KFM83674.1"/>
    </source>
</evidence>
<evidence type="ECO:0000313" key="10">
    <source>
        <dbReference type="Proteomes" id="UP000029278"/>
    </source>
</evidence>
<evidence type="ECO:0000256" key="6">
    <source>
        <dbReference type="ARBA" id="ARBA00023136"/>
    </source>
</evidence>
<evidence type="ECO:0000256" key="3">
    <source>
        <dbReference type="ARBA" id="ARBA00022475"/>
    </source>
</evidence>